<evidence type="ECO:0000256" key="10">
    <source>
        <dbReference type="ARBA" id="ARBA00022870"/>
    </source>
</evidence>
<dbReference type="GO" id="GO:0031640">
    <property type="term" value="P:killing of cells of another organism"/>
    <property type="evidence" value="ECO:0007669"/>
    <property type="project" value="UniProtKB-KW"/>
</dbReference>
<dbReference type="InterPro" id="IPR036359">
    <property type="entry name" value="Thiol_cytolysin_sf"/>
</dbReference>
<reference evidence="15 16" key="1">
    <citation type="journal article" date="2013" name="PLoS ONE">
        <title>Bacterial endosymbiosis in a chordate host: long-term co-evolution and conservation of secondary metabolism.</title>
        <authorList>
            <person name="Kwan J.C."/>
            <person name="Schmidt E.W."/>
        </authorList>
    </citation>
    <scope>NUCLEOTIDE SEQUENCE [LARGE SCALE GENOMIC DNA]</scope>
    <source>
        <strain evidence="16">L6</strain>
    </source>
</reference>
<feature type="domain" description="Thiol-activated cytolysin C-terminal" evidence="14">
    <location>
        <begin position="371"/>
        <end position="459"/>
    </location>
</feature>
<dbReference type="Gene3D" id="3.90.840.10">
    <property type="entry name" value="Thiol-activated cytolysin superfamily/Thiol-activated cytolysin, alpha-beta domain"/>
    <property type="match status" value="1"/>
</dbReference>
<evidence type="ECO:0000256" key="9">
    <source>
        <dbReference type="ARBA" id="ARBA00022852"/>
    </source>
</evidence>
<evidence type="ECO:0000256" key="1">
    <source>
        <dbReference type="ARBA" id="ARBA00004301"/>
    </source>
</evidence>
<evidence type="ECO:0000256" key="6">
    <source>
        <dbReference type="ARBA" id="ARBA00022656"/>
    </source>
</evidence>
<dbReference type="SUPFAM" id="SSF56978">
    <property type="entry name" value="Perfringolysin"/>
    <property type="match status" value="1"/>
</dbReference>
<evidence type="ECO:0000256" key="8">
    <source>
        <dbReference type="ARBA" id="ARBA00022735"/>
    </source>
</evidence>
<dbReference type="Gene3D" id="2.60.40.1430">
    <property type="entry name" value="Perfringolysin, domain 4"/>
    <property type="match status" value="1"/>
</dbReference>
<dbReference type="Pfam" id="PF17440">
    <property type="entry name" value="Thiol_cytolys_C"/>
    <property type="match status" value="1"/>
</dbReference>
<dbReference type="InterPro" id="IPR036363">
    <property type="entry name" value="Thiol_cytolysin_ab_sf"/>
</dbReference>
<keyword evidence="16" id="KW-1185">Reference proteome</keyword>
<comment type="caution">
    <text evidence="15">The sequence shown here is derived from an EMBL/GenBank/DDBJ whole genome shotgun (WGS) entry which is preliminary data.</text>
</comment>
<dbReference type="STRING" id="1401685.P857_688"/>
<organism evidence="15 16">
    <name type="scientific">Candidatus Xenolissoclinum pacificiensis L6</name>
    <dbReference type="NCBI Taxonomy" id="1401685"/>
    <lineage>
        <taxon>Bacteria</taxon>
        <taxon>Pseudomonadati</taxon>
        <taxon>Pseudomonadota</taxon>
        <taxon>Alphaproteobacteria</taxon>
        <taxon>Rickettsiales</taxon>
        <taxon>Anaplasmataceae</taxon>
        <taxon>Candidatus Xenolissoclinum</taxon>
    </lineage>
</organism>
<dbReference type="GO" id="GO:0033644">
    <property type="term" value="C:host cell membrane"/>
    <property type="evidence" value="ECO:0007669"/>
    <property type="project" value="UniProtKB-SubCell"/>
</dbReference>
<evidence type="ECO:0000259" key="14">
    <source>
        <dbReference type="Pfam" id="PF17440"/>
    </source>
</evidence>
<evidence type="ECO:0000256" key="13">
    <source>
        <dbReference type="ARBA" id="ARBA00023136"/>
    </source>
</evidence>
<dbReference type="EMBL" id="AXCJ01000008">
    <property type="protein sequence ID" value="ETO91198.1"/>
    <property type="molecule type" value="Genomic_DNA"/>
</dbReference>
<dbReference type="Pfam" id="PF01289">
    <property type="entry name" value="Thiol_cytolysin"/>
    <property type="match status" value="1"/>
</dbReference>
<dbReference type="Gene3D" id="3.30.1040.20">
    <property type="match status" value="1"/>
</dbReference>
<keyword evidence="12" id="KW-0446">Lipid-binding</keyword>
<dbReference type="GO" id="GO:0005576">
    <property type="term" value="C:extracellular region"/>
    <property type="evidence" value="ECO:0007669"/>
    <property type="project" value="UniProtKB-SubCell"/>
</dbReference>
<dbReference type="InterPro" id="IPR001869">
    <property type="entry name" value="Thiol_cytolysin"/>
</dbReference>
<gene>
    <name evidence="15" type="ORF">P857_688</name>
</gene>
<evidence type="ECO:0000256" key="3">
    <source>
        <dbReference type="ARBA" id="ARBA00008503"/>
    </source>
</evidence>
<keyword evidence="6" id="KW-0800">Toxin</keyword>
<evidence type="ECO:0000256" key="7">
    <source>
        <dbReference type="ARBA" id="ARBA00022692"/>
    </source>
</evidence>
<dbReference type="AlphaFoldDB" id="W2V1A7"/>
<evidence type="ECO:0000256" key="4">
    <source>
        <dbReference type="ARBA" id="ARBA00022452"/>
    </source>
</evidence>
<sequence length="468" mass="51679">MQNSDISKYITSLNYDLRKLIAVDAPDEPQIIPEDLTNPNDQGLTICNVKEVNFNSEFKDQVITSVAGASLWAGNLVHIDKSLVNGSPTDVKLDRGPVTLHIDLPGLGDKSSITVENPSFPNVSKEIDKTVDHWINNVSKDNGYHNKSVSSLTKSVSYSNFQLFSELGINYKSLATSLSSSVGTRISSEKKSAVAFFQQIFFSVNYETPNNLSSVFSDQVSLEKVKQTITNERPAGYISTVNYGRLLFLCMETDISSTDTDIKFTLERAVIGGSIATENQNKINNMIKNSSFSMIVMGGDVVNNSKSVNVQSIDELSKFIEGERLNVLSKTNIPVPISYNVKDLRDSALAVLHTAGNYKVLECVRHQHGWIAVRHKGAYVAHFAITWQEHGKSERTRWDSGNQTSGYSHKIDIPPGSKDVRIDSFAHTGLVWNPVALISGDVFDGAPNKTLIVWGTTLNRGSNYEDKY</sequence>
<keyword evidence="8" id="KW-0354">Hemolysis</keyword>
<proteinExistence type="inferred from homology"/>
<comment type="similarity">
    <text evidence="3">Belongs to the cholesterol-dependent cytolysin family.</text>
</comment>
<dbReference type="InterPro" id="IPR038700">
    <property type="entry name" value="Thiol_cytolys_C_sf"/>
</dbReference>
<evidence type="ECO:0000256" key="5">
    <source>
        <dbReference type="ARBA" id="ARBA00022525"/>
    </source>
</evidence>
<keyword evidence="11" id="KW-0843">Virulence</keyword>
<dbReference type="Proteomes" id="UP000018951">
    <property type="component" value="Unassembled WGS sequence"/>
</dbReference>
<evidence type="ECO:0000256" key="11">
    <source>
        <dbReference type="ARBA" id="ARBA00023026"/>
    </source>
</evidence>
<dbReference type="Gene3D" id="3.40.30.40">
    <property type="entry name" value="Perfringolysin"/>
    <property type="match status" value="1"/>
</dbReference>
<dbReference type="GO" id="GO:0090729">
    <property type="term" value="F:toxin activity"/>
    <property type="evidence" value="ECO:0007669"/>
    <property type="project" value="UniProtKB-KW"/>
</dbReference>
<keyword evidence="5" id="KW-0964">Secreted</keyword>
<dbReference type="InterPro" id="IPR035390">
    <property type="entry name" value="Thiol_cytolys_C"/>
</dbReference>
<evidence type="ECO:0000256" key="12">
    <source>
        <dbReference type="ARBA" id="ARBA00023121"/>
    </source>
</evidence>
<keyword evidence="4" id="KW-1134">Transmembrane beta strand</keyword>
<accession>W2V1A7</accession>
<evidence type="ECO:0000256" key="2">
    <source>
        <dbReference type="ARBA" id="ARBA00004613"/>
    </source>
</evidence>
<keyword evidence="7" id="KW-0812">Transmembrane</keyword>
<name>W2V1A7_9RICK</name>
<comment type="subcellular location">
    <subcellularLocation>
        <location evidence="1">Host membrane</location>
        <topology evidence="1">Multi-pass membrane protein</topology>
    </subcellularLocation>
    <subcellularLocation>
        <location evidence="2">Secreted</location>
    </subcellularLocation>
</comment>
<evidence type="ECO:0000313" key="16">
    <source>
        <dbReference type="Proteomes" id="UP000018951"/>
    </source>
</evidence>
<protein>
    <submittedName>
        <fullName evidence="15">Thiol-activated cytolysin family protein</fullName>
    </submittedName>
</protein>
<keyword evidence="9" id="KW-0204">Cytolysis</keyword>
<keyword evidence="10" id="KW-1043">Host membrane</keyword>
<dbReference type="PRINTS" id="PR01400">
    <property type="entry name" value="TACYTOLYSIN"/>
</dbReference>
<keyword evidence="13" id="KW-0472">Membrane</keyword>
<dbReference type="GO" id="GO:0015485">
    <property type="term" value="F:cholesterol binding"/>
    <property type="evidence" value="ECO:0007669"/>
    <property type="project" value="InterPro"/>
</dbReference>
<evidence type="ECO:0000313" key="15">
    <source>
        <dbReference type="EMBL" id="ETO91198.1"/>
    </source>
</evidence>